<evidence type="ECO:0000313" key="4">
    <source>
        <dbReference type="EMBL" id="KAF9336378.1"/>
    </source>
</evidence>
<dbReference type="PANTHER" id="PTHR15711:SF22">
    <property type="entry name" value="RAP-GAP DOMAIN-CONTAINING PROTEIN"/>
    <property type="match status" value="1"/>
</dbReference>
<keyword evidence="1" id="KW-0343">GTPase activation</keyword>
<dbReference type="EMBL" id="JAAAUY010000062">
    <property type="protein sequence ID" value="KAF9336378.1"/>
    <property type="molecule type" value="Genomic_DNA"/>
</dbReference>
<feature type="region of interest" description="Disordered" evidence="2">
    <location>
        <begin position="705"/>
        <end position="756"/>
    </location>
</feature>
<accession>A0A9P5SRZ0</accession>
<feature type="region of interest" description="Disordered" evidence="2">
    <location>
        <begin position="394"/>
        <end position="471"/>
    </location>
</feature>
<feature type="compositionally biased region" description="Low complexity" evidence="2">
    <location>
        <begin position="129"/>
        <end position="164"/>
    </location>
</feature>
<feature type="domain" description="Rap-GAP" evidence="3">
    <location>
        <begin position="831"/>
        <end position="1051"/>
    </location>
</feature>
<dbReference type="Pfam" id="PF02145">
    <property type="entry name" value="Rap_GAP"/>
    <property type="match status" value="1"/>
</dbReference>
<feature type="compositionally biased region" description="Polar residues" evidence="2">
    <location>
        <begin position="1"/>
        <end position="21"/>
    </location>
</feature>
<dbReference type="GO" id="GO:0005096">
    <property type="term" value="F:GTPase activator activity"/>
    <property type="evidence" value="ECO:0007669"/>
    <property type="project" value="UniProtKB-KW"/>
</dbReference>
<feature type="compositionally biased region" description="Basic and acidic residues" evidence="2">
    <location>
        <begin position="165"/>
        <end position="181"/>
    </location>
</feature>
<name>A0A9P5SRZ0_9FUNG</name>
<feature type="compositionally biased region" description="Polar residues" evidence="2">
    <location>
        <begin position="443"/>
        <end position="453"/>
    </location>
</feature>
<feature type="compositionally biased region" description="Basic and acidic residues" evidence="2">
    <location>
        <begin position="227"/>
        <end position="240"/>
    </location>
</feature>
<evidence type="ECO:0000256" key="2">
    <source>
        <dbReference type="SAM" id="MobiDB-lite"/>
    </source>
</evidence>
<feature type="region of interest" description="Disordered" evidence="2">
    <location>
        <begin position="1059"/>
        <end position="1091"/>
    </location>
</feature>
<proteinExistence type="predicted"/>
<feature type="compositionally biased region" description="Low complexity" evidence="2">
    <location>
        <begin position="456"/>
        <end position="471"/>
    </location>
</feature>
<dbReference type="InterPro" id="IPR035974">
    <property type="entry name" value="Rap/Ran-GAP_sf"/>
</dbReference>
<comment type="caution">
    <text evidence="4">The sequence shown here is derived from an EMBL/GenBank/DDBJ whole genome shotgun (WGS) entry which is preliminary data.</text>
</comment>
<dbReference type="GO" id="GO:0005737">
    <property type="term" value="C:cytoplasm"/>
    <property type="evidence" value="ECO:0007669"/>
    <property type="project" value="TreeGrafter"/>
</dbReference>
<feature type="compositionally biased region" description="Polar residues" evidence="2">
    <location>
        <begin position="740"/>
        <end position="756"/>
    </location>
</feature>
<dbReference type="PROSITE" id="PS50085">
    <property type="entry name" value="RAPGAP"/>
    <property type="match status" value="1"/>
</dbReference>
<dbReference type="Gene3D" id="3.40.50.11210">
    <property type="entry name" value="Rap/Ran-GAP"/>
    <property type="match status" value="1"/>
</dbReference>
<keyword evidence="5" id="KW-1185">Reference proteome</keyword>
<gene>
    <name evidence="4" type="primary">RAP1GAP2</name>
    <name evidence="4" type="ORF">BG006_008886</name>
</gene>
<evidence type="ECO:0000313" key="5">
    <source>
        <dbReference type="Proteomes" id="UP000696485"/>
    </source>
</evidence>
<feature type="region of interest" description="Disordered" evidence="2">
    <location>
        <begin position="128"/>
        <end position="183"/>
    </location>
</feature>
<dbReference type="InterPro" id="IPR050989">
    <property type="entry name" value="Rap1_Ran_GAP"/>
</dbReference>
<feature type="compositionally biased region" description="Low complexity" evidence="2">
    <location>
        <begin position="1068"/>
        <end position="1081"/>
    </location>
</feature>
<organism evidence="4 5">
    <name type="scientific">Podila minutissima</name>
    <dbReference type="NCBI Taxonomy" id="64525"/>
    <lineage>
        <taxon>Eukaryota</taxon>
        <taxon>Fungi</taxon>
        <taxon>Fungi incertae sedis</taxon>
        <taxon>Mucoromycota</taxon>
        <taxon>Mortierellomycotina</taxon>
        <taxon>Mortierellomycetes</taxon>
        <taxon>Mortierellales</taxon>
        <taxon>Mortierellaceae</taxon>
        <taxon>Podila</taxon>
    </lineage>
</organism>
<feature type="compositionally biased region" description="Polar residues" evidence="2">
    <location>
        <begin position="409"/>
        <end position="426"/>
    </location>
</feature>
<dbReference type="InterPro" id="IPR000331">
    <property type="entry name" value="Rap/Ran_GAP_dom"/>
</dbReference>
<feature type="compositionally biased region" description="Low complexity" evidence="2">
    <location>
        <begin position="723"/>
        <end position="739"/>
    </location>
</feature>
<dbReference type="PANTHER" id="PTHR15711">
    <property type="entry name" value="RAP GTPASE-ACTIVATING PROTEIN"/>
    <property type="match status" value="1"/>
</dbReference>
<dbReference type="AlphaFoldDB" id="A0A9P5SRZ0"/>
<sequence length="1091" mass="119206">MFRHSTSTNNSSSLKYSTKQRPQIPHLEPRSAVAEYTSPCSRIVYKRQRSMSLQDADLLTADQFIALMPDEMTAKRRFSSEEKPGENAWNATAKRVTAPDPATVLHSLMSTLKLTCGKILDQLATVTTPLSNGSVPSSTSTTTFSITPPSSNSLSSEVSTTSESNRSERETEPNSNEEHAQPKILIRMEATSNLENHLEQPEVQPSGESKMGDNSTRRSQPIAINKTKLDQHVGQEHRESPGSTNMFPNFDNQDLVETIWILFDDLEQVVVKMLNILRKYIATDQFAKLLKESDEMGELSQQIFRAEMGRRERRTEQQVDQVIESKLGSNHWGMEAVDGPKRPGARNGQIHILLEMAEISVAEYMRTYNRLLIVPTAGYRIEGCNDRKKIERAAASLSGHSRDRRSSLFMPSSTTSPPNLLQQSLLTKVVRRSDQEPEEIGGTDSSNTGTSELRVSASSMASQSSSDLVSTQSHFGGGYAMVRVKSLPESKDEWAALQKRKEMGSGAGVGETIAMEMATPPNAASGTAAMGIGGGAGGIGPIGAAGVGDMSGRILPSDLSMMGDYSKEHMGHEAYYYRNWFLGKEHRTFVGQVEGLGTVIISIIKDMVVPSEARQPIPVFQSSTGPGATSHSSTVVVPGTTISGPLNIVSAGHSRPELVLASQSYYPGRGGQSFSPGVSIVGRSVGLMATPRTSSEAMRVILSSSTCNPSASGSDVPAEACASSTSTSSTQNNSGSTPSILTSPANHSANHGANSTSPARWQYRCILRQKDVDSLRITLPEPEPSPLNNLTRRTGKPQWKTILQSIHPAITQQVASKLKKVQNNQHFEKELAKFDETMLRFNYKFGVLLVQPGQKCEEDWFGNQTGASIRFQEFLESGALGQKVALQGFERFSAGLDTRLCETGEYSYFDTWGDGFEIMYHVSTMLPFNTLDPQQIQRKRHIGNDIVCIVFVDGDQPFVPNAIKSQFLHIFAIIHPISLPDGTRGYSVTIACDEQVPEFGPPLPDPPIFRNSTELRAFLLCKMINGENAAYKAPRLIKPHQRARSGLLEDLVAKANTLAKDSSKKQKAAPQASAYATTTPYITEPSPTFAR</sequence>
<evidence type="ECO:0000259" key="3">
    <source>
        <dbReference type="PROSITE" id="PS50085"/>
    </source>
</evidence>
<dbReference type="GO" id="GO:0051056">
    <property type="term" value="P:regulation of small GTPase mediated signal transduction"/>
    <property type="evidence" value="ECO:0007669"/>
    <property type="project" value="InterPro"/>
</dbReference>
<reference evidence="4" key="1">
    <citation type="journal article" date="2020" name="Fungal Divers.">
        <title>Resolving the Mortierellaceae phylogeny through synthesis of multi-gene phylogenetics and phylogenomics.</title>
        <authorList>
            <person name="Vandepol N."/>
            <person name="Liber J."/>
            <person name="Desiro A."/>
            <person name="Na H."/>
            <person name="Kennedy M."/>
            <person name="Barry K."/>
            <person name="Grigoriev I.V."/>
            <person name="Miller A.N."/>
            <person name="O'Donnell K."/>
            <person name="Stajich J.E."/>
            <person name="Bonito G."/>
        </authorList>
    </citation>
    <scope>NUCLEOTIDE SEQUENCE</scope>
    <source>
        <strain evidence="4">NVP1</strain>
    </source>
</reference>
<dbReference type="Proteomes" id="UP000696485">
    <property type="component" value="Unassembled WGS sequence"/>
</dbReference>
<feature type="region of interest" description="Disordered" evidence="2">
    <location>
        <begin position="1"/>
        <end position="30"/>
    </location>
</feature>
<protein>
    <submittedName>
        <fullName evidence="4">Rap1 GTPase-activating protein 2</fullName>
    </submittedName>
</protein>
<evidence type="ECO:0000256" key="1">
    <source>
        <dbReference type="ARBA" id="ARBA00022468"/>
    </source>
</evidence>
<dbReference type="Gene3D" id="3.30.1120.160">
    <property type="match status" value="1"/>
</dbReference>
<feature type="region of interest" description="Disordered" evidence="2">
    <location>
        <begin position="197"/>
        <end position="248"/>
    </location>
</feature>
<dbReference type="SUPFAM" id="SSF111347">
    <property type="entry name" value="Rap/Ran-GAP"/>
    <property type="match status" value="1"/>
</dbReference>